<dbReference type="CDD" id="cd23763">
    <property type="entry name" value="ASKHA_ATPase_ROK"/>
    <property type="match status" value="1"/>
</dbReference>
<name>A0A4Q0AH84_9BACT</name>
<dbReference type="PANTHER" id="PTHR18964:SF149">
    <property type="entry name" value="BIFUNCTIONAL UDP-N-ACETYLGLUCOSAMINE 2-EPIMERASE_N-ACETYLMANNOSAMINE KINASE"/>
    <property type="match status" value="1"/>
</dbReference>
<keyword evidence="3" id="KW-1185">Reference proteome</keyword>
<evidence type="ECO:0000313" key="3">
    <source>
        <dbReference type="Proteomes" id="UP000289257"/>
    </source>
</evidence>
<dbReference type="InterPro" id="IPR000600">
    <property type="entry name" value="ROK"/>
</dbReference>
<dbReference type="Proteomes" id="UP000289257">
    <property type="component" value="Unassembled WGS sequence"/>
</dbReference>
<accession>A0A4Q0AH84</accession>
<dbReference type="Pfam" id="PF00480">
    <property type="entry name" value="ROK"/>
    <property type="match status" value="1"/>
</dbReference>
<comment type="caution">
    <text evidence="2">The sequence shown here is derived from an EMBL/GenBank/DDBJ whole genome shotgun (WGS) entry which is preliminary data.</text>
</comment>
<comment type="similarity">
    <text evidence="1">Belongs to the ROK (NagC/XylR) family.</text>
</comment>
<dbReference type="AlphaFoldDB" id="A0A4Q0AH84"/>
<sequence length="271" mass="29354">MLVAVDTGGTKTLVASFLEDGRIGEQFQFPTPKTTLEWTATLKTELHNHFGNGTVAAVVVAMPGIVKDGIAIWCNNLKWMNFDVAQALKGILGDAPLFVENDANLAGLAETRQLKEVPPLALYVTVSTGIGSGIITEGKINPALRYSEAGRSLVEFDGVVREWESFASGKAIYQAYGKYARDITSRRVWHTIANRISRGFLAIIPVLQPDVIIIGGSIGTYFDHFGKDLTGLLNEHLPAHIPAPKVVQAKHPELAVIYGCYYYALDALAAA</sequence>
<evidence type="ECO:0000313" key="2">
    <source>
        <dbReference type="EMBL" id="RWZ78531.1"/>
    </source>
</evidence>
<dbReference type="InterPro" id="IPR043129">
    <property type="entry name" value="ATPase_NBD"/>
</dbReference>
<protein>
    <submittedName>
        <fullName evidence="2">ROK family protein</fullName>
    </submittedName>
</protein>
<dbReference type="PANTHER" id="PTHR18964">
    <property type="entry name" value="ROK (REPRESSOR, ORF, KINASE) FAMILY"/>
    <property type="match status" value="1"/>
</dbReference>
<dbReference type="EMBL" id="SCKX01000001">
    <property type="protein sequence ID" value="RWZ78531.1"/>
    <property type="molecule type" value="Genomic_DNA"/>
</dbReference>
<proteinExistence type="inferred from homology"/>
<organism evidence="2 3">
    <name type="scientific">Candidatus Microsaccharimonas sossegonensis</name>
    <dbReference type="NCBI Taxonomy" id="2506948"/>
    <lineage>
        <taxon>Bacteria</taxon>
        <taxon>Candidatus Saccharimonadota</taxon>
        <taxon>Candidatus Saccharimonadia</taxon>
        <taxon>Candidatus Saccharimonadales</taxon>
        <taxon>Candidatus Saccharimonadaceae</taxon>
        <taxon>Candidatus Microsaccharimonas</taxon>
    </lineage>
</organism>
<evidence type="ECO:0000256" key="1">
    <source>
        <dbReference type="ARBA" id="ARBA00006479"/>
    </source>
</evidence>
<reference evidence="2" key="1">
    <citation type="submission" date="2019-01" db="EMBL/GenBank/DDBJ databases">
        <title>Genomic signatures and co-occurrence patterns of the ultra-small Saccharimodia (Patescibacteria phylum) suggest a symbiotic lifestyle.</title>
        <authorList>
            <person name="Lemos L."/>
            <person name="Medeiros J."/>
            <person name="Andreote F."/>
            <person name="Fernandes G."/>
            <person name="Varani A."/>
            <person name="Oliveira G."/>
            <person name="Pylro V."/>
        </authorList>
    </citation>
    <scope>NUCLEOTIDE SEQUENCE [LARGE SCALE GENOMIC DNA]</scope>
    <source>
        <strain evidence="2">AMD02</strain>
    </source>
</reference>
<dbReference type="SUPFAM" id="SSF53067">
    <property type="entry name" value="Actin-like ATPase domain"/>
    <property type="match status" value="1"/>
</dbReference>
<gene>
    <name evidence="2" type="ORF">EOT05_02155</name>
</gene>
<dbReference type="Gene3D" id="3.30.420.40">
    <property type="match status" value="2"/>
</dbReference>